<sequence>MDQVLNKVGSYWFSKRASKEIDSIGDDISVILSSHFEIFTINTVYLKQHWRVSQMDGEQNQRCKILSYLLICVKHAVISGKMQKALPDLLKEYDMPAGLFPRDATNYEFNEETKKLTVYIPSPCDVGYKDSSVLRFFTCVTGYLEKGKFSDIEGLKTKVLVWTKVTAIKTEGSKVHFTAGVKKTRSRDAYEVVRDGITIDKF</sequence>
<dbReference type="SUPFAM" id="SSF141562">
    <property type="entry name" value="At5g01610-like"/>
    <property type="match status" value="1"/>
</dbReference>
<organism evidence="1 2">
    <name type="scientific">Digitaria exilis</name>
    <dbReference type="NCBI Taxonomy" id="1010633"/>
    <lineage>
        <taxon>Eukaryota</taxon>
        <taxon>Viridiplantae</taxon>
        <taxon>Streptophyta</taxon>
        <taxon>Embryophyta</taxon>
        <taxon>Tracheophyta</taxon>
        <taxon>Spermatophyta</taxon>
        <taxon>Magnoliopsida</taxon>
        <taxon>Liliopsida</taxon>
        <taxon>Poales</taxon>
        <taxon>Poaceae</taxon>
        <taxon>PACMAD clade</taxon>
        <taxon>Panicoideae</taxon>
        <taxon>Panicodae</taxon>
        <taxon>Paniceae</taxon>
        <taxon>Anthephorinae</taxon>
        <taxon>Digitaria</taxon>
    </lineage>
</organism>
<keyword evidence="2" id="KW-1185">Reference proteome</keyword>
<reference evidence="1" key="1">
    <citation type="submission" date="2020-07" db="EMBL/GenBank/DDBJ databases">
        <title>Genome sequence and genetic diversity analysis of an under-domesticated orphan crop, white fonio (Digitaria exilis).</title>
        <authorList>
            <person name="Bennetzen J.L."/>
            <person name="Chen S."/>
            <person name="Ma X."/>
            <person name="Wang X."/>
            <person name="Yssel A.E.J."/>
            <person name="Chaluvadi S.R."/>
            <person name="Johnson M."/>
            <person name="Gangashetty P."/>
            <person name="Hamidou F."/>
            <person name="Sanogo M.D."/>
            <person name="Zwaenepoel A."/>
            <person name="Wallace J."/>
            <person name="Van De Peer Y."/>
            <person name="Van Deynze A."/>
        </authorList>
    </citation>
    <scope>NUCLEOTIDE SEQUENCE</scope>
    <source>
        <tissue evidence="1">Leaves</tissue>
    </source>
</reference>
<gene>
    <name evidence="1" type="ORF">HU200_062789</name>
</gene>
<dbReference type="PANTHER" id="PTHR31676">
    <property type="entry name" value="T31J12.3 PROTEIN-RELATED"/>
    <property type="match status" value="1"/>
</dbReference>
<protein>
    <submittedName>
        <fullName evidence="1">Uncharacterized protein</fullName>
    </submittedName>
</protein>
<dbReference type="Proteomes" id="UP000636709">
    <property type="component" value="Unassembled WGS sequence"/>
</dbReference>
<dbReference type="OrthoDB" id="2011849at2759"/>
<dbReference type="EMBL" id="JACEFO010002656">
    <property type="protein sequence ID" value="KAF8652457.1"/>
    <property type="molecule type" value="Genomic_DNA"/>
</dbReference>
<dbReference type="AlphaFoldDB" id="A0A835DY35"/>
<name>A0A835DY35_9POAL</name>
<accession>A0A835DY35</accession>
<dbReference type="Pfam" id="PF04398">
    <property type="entry name" value="DUF538"/>
    <property type="match status" value="1"/>
</dbReference>
<dbReference type="Gene3D" id="2.30.240.10">
    <property type="entry name" value="At5g01610-like"/>
    <property type="match status" value="1"/>
</dbReference>
<comment type="caution">
    <text evidence="1">The sequence shown here is derived from an EMBL/GenBank/DDBJ whole genome shotgun (WGS) entry which is preliminary data.</text>
</comment>
<proteinExistence type="predicted"/>
<dbReference type="PANTHER" id="PTHR31676:SF109">
    <property type="entry name" value="OS05G0346400 PROTEIN"/>
    <property type="match status" value="1"/>
</dbReference>
<evidence type="ECO:0000313" key="1">
    <source>
        <dbReference type="EMBL" id="KAF8652457.1"/>
    </source>
</evidence>
<dbReference type="InterPro" id="IPR036758">
    <property type="entry name" value="At5g01610-like"/>
</dbReference>
<evidence type="ECO:0000313" key="2">
    <source>
        <dbReference type="Proteomes" id="UP000636709"/>
    </source>
</evidence>
<dbReference type="InterPro" id="IPR007493">
    <property type="entry name" value="DUF538"/>
</dbReference>